<evidence type="ECO:0000256" key="1">
    <source>
        <dbReference type="SAM" id="Phobius"/>
    </source>
</evidence>
<keyword evidence="1" id="KW-1133">Transmembrane helix</keyword>
<gene>
    <name evidence="2" type="ORF">MNBD_ALPHA07-1993</name>
</gene>
<feature type="non-terminal residue" evidence="2">
    <location>
        <position position="1"/>
    </location>
</feature>
<dbReference type="AlphaFoldDB" id="A0A3B0S016"/>
<keyword evidence="1" id="KW-0472">Membrane</keyword>
<organism evidence="2">
    <name type="scientific">hydrothermal vent metagenome</name>
    <dbReference type="NCBI Taxonomy" id="652676"/>
    <lineage>
        <taxon>unclassified sequences</taxon>
        <taxon>metagenomes</taxon>
        <taxon>ecological metagenomes</taxon>
    </lineage>
</organism>
<feature type="transmembrane region" description="Helical" evidence="1">
    <location>
        <begin position="12"/>
        <end position="34"/>
    </location>
</feature>
<evidence type="ECO:0000313" key="2">
    <source>
        <dbReference type="EMBL" id="VAV99534.1"/>
    </source>
</evidence>
<feature type="transmembrane region" description="Helical" evidence="1">
    <location>
        <begin position="40"/>
        <end position="61"/>
    </location>
</feature>
<protein>
    <submittedName>
        <fullName evidence="2">Uncharacterized protein</fullName>
    </submittedName>
</protein>
<proteinExistence type="predicted"/>
<dbReference type="EMBL" id="UOEG01000194">
    <property type="protein sequence ID" value="VAV99534.1"/>
    <property type="molecule type" value="Genomic_DNA"/>
</dbReference>
<accession>A0A3B0S016</accession>
<name>A0A3B0S016_9ZZZZ</name>
<sequence>PVRRVVSPRTVWCYNFTGWILFTLSALAFLWGALKSGDTTGIIASLLFLFACLVFLVPVWIHRPTRRS</sequence>
<reference evidence="2" key="1">
    <citation type="submission" date="2018-06" db="EMBL/GenBank/DDBJ databases">
        <authorList>
            <person name="Zhirakovskaya E."/>
        </authorList>
    </citation>
    <scope>NUCLEOTIDE SEQUENCE</scope>
</reference>
<keyword evidence="1" id="KW-0812">Transmembrane</keyword>